<dbReference type="SUPFAM" id="SSF50370">
    <property type="entry name" value="Ricin B-like lectins"/>
    <property type="match status" value="1"/>
</dbReference>
<evidence type="ECO:0000313" key="2">
    <source>
        <dbReference type="Proteomes" id="UP000243217"/>
    </source>
</evidence>
<accession>A0A1V9YC93</accession>
<name>A0A1V9YC93_9STRA</name>
<dbReference type="Gene3D" id="2.80.10.50">
    <property type="match status" value="1"/>
</dbReference>
<dbReference type="PROSITE" id="PS50231">
    <property type="entry name" value="RICIN_B_LECTIN"/>
    <property type="match status" value="1"/>
</dbReference>
<dbReference type="Proteomes" id="UP000243217">
    <property type="component" value="Unassembled WGS sequence"/>
</dbReference>
<comment type="caution">
    <text evidence="1">The sequence shown here is derived from an EMBL/GenBank/DDBJ whole genome shotgun (WGS) entry which is preliminary data.</text>
</comment>
<feature type="non-terminal residue" evidence="1">
    <location>
        <position position="165"/>
    </location>
</feature>
<reference evidence="1 2" key="1">
    <citation type="journal article" date="2014" name="Genome Biol. Evol.">
        <title>The secreted proteins of Achlya hypogyna and Thraustotheca clavata identify the ancestral oomycete secretome and reveal gene acquisitions by horizontal gene transfer.</title>
        <authorList>
            <person name="Misner I."/>
            <person name="Blouin N."/>
            <person name="Leonard G."/>
            <person name="Richards T.A."/>
            <person name="Lane C.E."/>
        </authorList>
    </citation>
    <scope>NUCLEOTIDE SEQUENCE [LARGE SCALE GENOMIC DNA]</scope>
    <source>
        <strain evidence="1 2">ATCC 34112</strain>
    </source>
</reference>
<gene>
    <name evidence="1" type="ORF">THRCLA_23164</name>
</gene>
<organism evidence="1 2">
    <name type="scientific">Thraustotheca clavata</name>
    <dbReference type="NCBI Taxonomy" id="74557"/>
    <lineage>
        <taxon>Eukaryota</taxon>
        <taxon>Sar</taxon>
        <taxon>Stramenopiles</taxon>
        <taxon>Oomycota</taxon>
        <taxon>Saprolegniomycetes</taxon>
        <taxon>Saprolegniales</taxon>
        <taxon>Achlyaceae</taxon>
        <taxon>Thraustotheca</taxon>
    </lineage>
</organism>
<dbReference type="STRING" id="74557.A0A1V9YC93"/>
<evidence type="ECO:0000313" key="1">
    <source>
        <dbReference type="EMBL" id="OQR83318.1"/>
    </source>
</evidence>
<dbReference type="AlphaFoldDB" id="A0A1V9YC93"/>
<protein>
    <submittedName>
        <fullName evidence="1">Uncharacterized protein</fullName>
    </submittedName>
</protein>
<dbReference type="InterPro" id="IPR035992">
    <property type="entry name" value="Ricin_B-like_lectins"/>
</dbReference>
<keyword evidence="2" id="KW-1185">Reference proteome</keyword>
<sequence>MLSIRSATSALSAVNIKTLISPCPDPLPPRLSNGQCLQAVPNPPPDVNNGIVKTAPCDLKNEYQTWVIDGNHVRFGSSCLQIDPFKRGSLVAIAKCDYGNPTLSNQFFADCNSVSTNYVRIVSTRGKRISEYYTGLYFNDPANNFNELFTWDASTQMFKSASSQQ</sequence>
<dbReference type="EMBL" id="JNBS01004428">
    <property type="protein sequence ID" value="OQR83318.1"/>
    <property type="molecule type" value="Genomic_DNA"/>
</dbReference>
<proteinExistence type="predicted"/>